<dbReference type="RefSeq" id="XP_031559465.1">
    <property type="nucleotide sequence ID" value="XM_031703605.1"/>
</dbReference>
<evidence type="ECO:0000256" key="3">
    <source>
        <dbReference type="SAM" id="MobiDB-lite"/>
    </source>
</evidence>
<dbReference type="InParanoid" id="A0A6P8I3U5"/>
<reference evidence="5" key="1">
    <citation type="submission" date="2025-08" db="UniProtKB">
        <authorList>
            <consortium name="RefSeq"/>
        </authorList>
    </citation>
    <scope>IDENTIFICATION</scope>
    <source>
        <tissue evidence="5">Tentacle</tissue>
    </source>
</reference>
<dbReference type="SUPFAM" id="SSF52058">
    <property type="entry name" value="L domain-like"/>
    <property type="match status" value="1"/>
</dbReference>
<dbReference type="KEGG" id="aten:116295701"/>
<feature type="region of interest" description="Disordered" evidence="3">
    <location>
        <begin position="358"/>
        <end position="380"/>
    </location>
</feature>
<dbReference type="FunCoup" id="A0A6P8I3U5">
    <property type="interactions" value="67"/>
</dbReference>
<dbReference type="CDD" id="cd21340">
    <property type="entry name" value="PPP1R42"/>
    <property type="match status" value="1"/>
</dbReference>
<dbReference type="PANTHER" id="PTHR46652:SF3">
    <property type="entry name" value="LEUCINE-RICH REPEAT-CONTAINING PROTEIN 9"/>
    <property type="match status" value="1"/>
</dbReference>
<dbReference type="Gene3D" id="3.80.10.10">
    <property type="entry name" value="Ribonuclease Inhibitor"/>
    <property type="match status" value="2"/>
</dbReference>
<dbReference type="Pfam" id="PF13855">
    <property type="entry name" value="LRR_8"/>
    <property type="match status" value="1"/>
</dbReference>
<sequence>MGKITLEMLAKCPSHTKKKRGETLNHYLKRLTHLYFAEKGIDEIDNLSSCKNLSVLYLYDNSISRIRNLSFAANLTHLYLQNNKLSRIEGLDHCKKLSKLYLGSNCITVVEGLEKLENLKELHIEKQRLPPGEKLLFEPRSLQSLAKCLSVLNISENNIDAIEELKCLTNMTQFIVENNYLTDMKELSRVLASWTSLWRLETTGNPFCCKKKYRDRVIIMSRSLVMLDGKEINETARSFLMNWKANKDARRLHKRQYHLEAPSSNSLSTIPTLATLQGSFHSNQPGSGYLVEAGVSPLIRLAGPVEPSQATTFSRNTKTLAAMVQARAPNSTLLKQRGQAPDISMSRFPNIFAPPRPMVHEPSWETDSDLHSGPPLPLQT</sequence>
<dbReference type="InterPro" id="IPR001611">
    <property type="entry name" value="Leu-rich_rpt"/>
</dbReference>
<evidence type="ECO:0000313" key="5">
    <source>
        <dbReference type="RefSeq" id="XP_031559465.1"/>
    </source>
</evidence>
<dbReference type="SMART" id="SM00365">
    <property type="entry name" value="LRR_SD22"/>
    <property type="match status" value="5"/>
</dbReference>
<evidence type="ECO:0000256" key="1">
    <source>
        <dbReference type="ARBA" id="ARBA00022614"/>
    </source>
</evidence>
<dbReference type="InterPro" id="IPR050836">
    <property type="entry name" value="SDS22/Internalin_LRR"/>
</dbReference>
<name>A0A6P8I3U5_ACTTE</name>
<keyword evidence="1" id="KW-0433">Leucine-rich repeat</keyword>
<dbReference type="Proteomes" id="UP000515163">
    <property type="component" value="Unplaced"/>
</dbReference>
<proteinExistence type="predicted"/>
<evidence type="ECO:0000313" key="4">
    <source>
        <dbReference type="Proteomes" id="UP000515163"/>
    </source>
</evidence>
<keyword evidence="2" id="KW-0677">Repeat</keyword>
<dbReference type="InterPro" id="IPR032675">
    <property type="entry name" value="LRR_dom_sf"/>
</dbReference>
<dbReference type="OrthoDB" id="10262005at2759"/>
<evidence type="ECO:0000256" key="2">
    <source>
        <dbReference type="ARBA" id="ARBA00022737"/>
    </source>
</evidence>
<protein>
    <submittedName>
        <fullName evidence="5">Protein phosphatase 1 regulatory subunit 42-like</fullName>
    </submittedName>
</protein>
<accession>A0A6P8I3U5</accession>
<dbReference type="PROSITE" id="PS51450">
    <property type="entry name" value="LRR"/>
    <property type="match status" value="4"/>
</dbReference>
<gene>
    <name evidence="5" type="primary">LOC116295701</name>
</gene>
<organism evidence="4 5">
    <name type="scientific">Actinia tenebrosa</name>
    <name type="common">Australian red waratah sea anemone</name>
    <dbReference type="NCBI Taxonomy" id="6105"/>
    <lineage>
        <taxon>Eukaryota</taxon>
        <taxon>Metazoa</taxon>
        <taxon>Cnidaria</taxon>
        <taxon>Anthozoa</taxon>
        <taxon>Hexacorallia</taxon>
        <taxon>Actiniaria</taxon>
        <taxon>Actiniidae</taxon>
        <taxon>Actinia</taxon>
    </lineage>
</organism>
<dbReference type="PANTHER" id="PTHR46652">
    <property type="entry name" value="LEUCINE-RICH REPEAT AND IQ DOMAIN-CONTAINING PROTEIN 1-RELATED"/>
    <property type="match status" value="1"/>
</dbReference>
<dbReference type="AlphaFoldDB" id="A0A6P8I3U5"/>
<dbReference type="GeneID" id="116295701"/>
<keyword evidence="4" id="KW-1185">Reference proteome</keyword>